<accession>A0ABW8Y8H1</accession>
<feature type="transmembrane region" description="Helical" evidence="6">
    <location>
        <begin position="100"/>
        <end position="123"/>
    </location>
</feature>
<feature type="transmembrane region" description="Helical" evidence="6">
    <location>
        <begin position="345"/>
        <end position="362"/>
    </location>
</feature>
<keyword evidence="5 6" id="KW-0472">Membrane</keyword>
<feature type="transmembrane region" description="Helical" evidence="6">
    <location>
        <begin position="171"/>
        <end position="189"/>
    </location>
</feature>
<comment type="subcellular location">
    <subcellularLocation>
        <location evidence="1">Cell membrane</location>
        <topology evidence="1">Multi-pass membrane protein</topology>
    </subcellularLocation>
</comment>
<name>A0ABW8Y8H1_9FLAO</name>
<dbReference type="EMBL" id="JBELQB010000002">
    <property type="protein sequence ID" value="MFL9836424.1"/>
    <property type="molecule type" value="Genomic_DNA"/>
</dbReference>
<evidence type="ECO:0000256" key="2">
    <source>
        <dbReference type="ARBA" id="ARBA00022475"/>
    </source>
</evidence>
<proteinExistence type="predicted"/>
<organism evidence="7 8">
    <name type="scientific">Flavobacterium rhizophilum</name>
    <dbReference type="NCBI Taxonomy" id="3163296"/>
    <lineage>
        <taxon>Bacteria</taxon>
        <taxon>Pseudomonadati</taxon>
        <taxon>Bacteroidota</taxon>
        <taxon>Flavobacteriia</taxon>
        <taxon>Flavobacteriales</taxon>
        <taxon>Flavobacteriaceae</taxon>
        <taxon>Flavobacterium</taxon>
    </lineage>
</organism>
<feature type="transmembrane region" description="Helical" evidence="6">
    <location>
        <begin position="289"/>
        <end position="310"/>
    </location>
</feature>
<gene>
    <name evidence="7" type="ORF">ABS768_02880</name>
</gene>
<evidence type="ECO:0000313" key="7">
    <source>
        <dbReference type="EMBL" id="MFL9836424.1"/>
    </source>
</evidence>
<feature type="transmembrane region" description="Helical" evidence="6">
    <location>
        <begin position="209"/>
        <end position="234"/>
    </location>
</feature>
<feature type="transmembrane region" description="Helical" evidence="6">
    <location>
        <begin position="394"/>
        <end position="415"/>
    </location>
</feature>
<evidence type="ECO:0000256" key="6">
    <source>
        <dbReference type="SAM" id="Phobius"/>
    </source>
</evidence>
<dbReference type="PIRSF" id="PIRSF006060">
    <property type="entry name" value="AA_transporter"/>
    <property type="match status" value="1"/>
</dbReference>
<sequence length="456" mass="49058">MGNFVILTSKLPYMGLQSKTKNLGLAELIAIALGGMVGGGIFTILGISVAIIGNVTPFAIIVGGIIASLAAYSYVKLGVYYKDEGATYAFYKKTYPKTPFLASVIGWYVIFGYISTLALYAYTFSSYAISSTDFSDNMWIRKAVALGIIGLFTAINLWSVNGMGKIEDIMVYTKLVLLTVISVVLMQNGDTSFAKFMETMAVDAEKSSIMNILIVSSVTFVAFEGFQLVINAVNEMKDPDKNIPRAIYSAIVLAVVIYVVISMGALFAIPAENIIENKEFALASGAGEVLGKLGSTIVIAGALLATSSAISGTVFGASRQLAAIADDGYFPDILTKRTNKIPKNATLFMAAFAGVLILIGGLELILEFGSVTFLLVSLLMAIANYKIKDKTKSSAVITMLAIAGLSLGSILILYYELKNKWEQMAAIVVLYILLTAGAWFYSKRHQKKIQHKNAEN</sequence>
<reference evidence="7 8" key="1">
    <citation type="submission" date="2024-06" db="EMBL/GenBank/DDBJ databases">
        <authorList>
            <person name="Kaempfer P."/>
            <person name="Viver T."/>
        </authorList>
    </citation>
    <scope>NUCLEOTIDE SEQUENCE [LARGE SCALE GENOMIC DNA]</scope>
    <source>
        <strain evidence="7 8">ST-75</strain>
    </source>
</reference>
<dbReference type="PANTHER" id="PTHR42770:SF11">
    <property type="entry name" value="INNER MEMBRANE TRANSPORT PROTEIN YBAT"/>
    <property type="match status" value="1"/>
</dbReference>
<feature type="transmembrane region" description="Helical" evidence="6">
    <location>
        <begin position="58"/>
        <end position="79"/>
    </location>
</feature>
<dbReference type="InterPro" id="IPR002293">
    <property type="entry name" value="AA/rel_permease1"/>
</dbReference>
<feature type="transmembrane region" description="Helical" evidence="6">
    <location>
        <begin position="143"/>
        <end position="159"/>
    </location>
</feature>
<feature type="transmembrane region" description="Helical" evidence="6">
    <location>
        <begin position="368"/>
        <end position="387"/>
    </location>
</feature>
<comment type="caution">
    <text evidence="7">The sequence shown here is derived from an EMBL/GenBank/DDBJ whole genome shotgun (WGS) entry which is preliminary data.</text>
</comment>
<dbReference type="Pfam" id="PF13520">
    <property type="entry name" value="AA_permease_2"/>
    <property type="match status" value="1"/>
</dbReference>
<evidence type="ECO:0000256" key="3">
    <source>
        <dbReference type="ARBA" id="ARBA00022692"/>
    </source>
</evidence>
<feature type="transmembrane region" description="Helical" evidence="6">
    <location>
        <begin position="246"/>
        <end position="269"/>
    </location>
</feature>
<protein>
    <submittedName>
        <fullName evidence="7">APC family permease</fullName>
    </submittedName>
</protein>
<dbReference type="InterPro" id="IPR050367">
    <property type="entry name" value="APC_superfamily"/>
</dbReference>
<evidence type="ECO:0000256" key="5">
    <source>
        <dbReference type="ARBA" id="ARBA00023136"/>
    </source>
</evidence>
<feature type="transmembrane region" description="Helical" evidence="6">
    <location>
        <begin position="28"/>
        <end position="52"/>
    </location>
</feature>
<dbReference type="Gene3D" id="1.20.1740.10">
    <property type="entry name" value="Amino acid/polyamine transporter I"/>
    <property type="match status" value="1"/>
</dbReference>
<dbReference type="Proteomes" id="UP001629059">
    <property type="component" value="Unassembled WGS sequence"/>
</dbReference>
<keyword evidence="4 6" id="KW-1133">Transmembrane helix</keyword>
<dbReference type="PANTHER" id="PTHR42770">
    <property type="entry name" value="AMINO ACID TRANSPORTER-RELATED"/>
    <property type="match status" value="1"/>
</dbReference>
<evidence type="ECO:0000256" key="4">
    <source>
        <dbReference type="ARBA" id="ARBA00022989"/>
    </source>
</evidence>
<keyword evidence="8" id="KW-1185">Reference proteome</keyword>
<keyword evidence="3 6" id="KW-0812">Transmembrane</keyword>
<evidence type="ECO:0000256" key="1">
    <source>
        <dbReference type="ARBA" id="ARBA00004651"/>
    </source>
</evidence>
<evidence type="ECO:0000313" key="8">
    <source>
        <dbReference type="Proteomes" id="UP001629059"/>
    </source>
</evidence>
<feature type="transmembrane region" description="Helical" evidence="6">
    <location>
        <begin position="421"/>
        <end position="442"/>
    </location>
</feature>
<keyword evidence="2" id="KW-1003">Cell membrane</keyword>